<gene>
    <name evidence="1" type="ordered locus">MMOB0190</name>
</gene>
<dbReference type="HOGENOM" id="CLU_1584675_0_0_14"/>
<dbReference type="RefSeq" id="WP_011264539.1">
    <property type="nucleotide sequence ID" value="NC_006908.1"/>
</dbReference>
<keyword evidence="2" id="KW-1185">Reference proteome</keyword>
<dbReference type="AlphaFoldDB" id="Q6KIS0"/>
<protein>
    <submittedName>
        <fullName evidence="1">Expressed protein</fullName>
    </submittedName>
</protein>
<sequence>MNPKNINNVELNPIKTVGRSGNALALVNNTKQNISYWYSDNGANKWYLHTIGANLSTWDWQWSNFWTGYALVIEVPLNDKESKYIVPAFSEYKKEEFKLTEFPMTDIYTQIALKNKAPLFNNGKWILENTSLYPGKIDSFATHHTRFVLENDGSFSWVNF</sequence>
<name>Q6KIS0_MYCM1</name>
<organism evidence="1 2">
    <name type="scientific">Mycoplasma mobile (strain ATCC 43663 / 163K / NCTC 11711)</name>
    <name type="common">Mesomycoplasma mobile</name>
    <dbReference type="NCBI Taxonomy" id="267748"/>
    <lineage>
        <taxon>Bacteria</taxon>
        <taxon>Bacillati</taxon>
        <taxon>Mycoplasmatota</taxon>
        <taxon>Mycoplasmoidales</taxon>
        <taxon>Metamycoplasmataceae</taxon>
        <taxon>Mesomycoplasma</taxon>
    </lineage>
</organism>
<dbReference type="EMBL" id="AE017308">
    <property type="protein sequence ID" value="AAT27505.1"/>
    <property type="molecule type" value="Genomic_DNA"/>
</dbReference>
<accession>Q6KIS0</accession>
<reference evidence="1 2" key="1">
    <citation type="journal article" date="2004" name="Genome Res.">
        <title>The complete genome and proteome of Mycoplasma mobile.</title>
        <authorList>
            <person name="Jaffe J.D."/>
            <person name="Stange-Thomann N."/>
            <person name="Smith C."/>
            <person name="DeCaprio D."/>
            <person name="Fisher S."/>
            <person name="Butler J."/>
            <person name="Calvo S."/>
            <person name="Elkins T."/>
            <person name="FitzGerald M.G."/>
            <person name="Hafez N."/>
            <person name="Kodira C.D."/>
            <person name="Major J."/>
            <person name="Wang S."/>
            <person name="Wilkinson J."/>
            <person name="Nicol R."/>
            <person name="Nusbaum C."/>
            <person name="Birren B."/>
            <person name="Berg H.C."/>
            <person name="Church G.M."/>
        </authorList>
    </citation>
    <scope>NUCLEOTIDE SEQUENCE [LARGE SCALE GENOMIC DNA]</scope>
    <source>
        <strain evidence="2">ATCC 43663 / 163K / NCTC 11711</strain>
    </source>
</reference>
<proteinExistence type="predicted"/>
<evidence type="ECO:0000313" key="2">
    <source>
        <dbReference type="Proteomes" id="UP000009072"/>
    </source>
</evidence>
<dbReference type="Proteomes" id="UP000009072">
    <property type="component" value="Chromosome"/>
</dbReference>
<evidence type="ECO:0000313" key="1">
    <source>
        <dbReference type="EMBL" id="AAT27505.1"/>
    </source>
</evidence>
<dbReference type="KEGG" id="mmo:MMOB0190"/>